<gene>
    <name evidence="1" type="ORF">QAD02_017293</name>
</gene>
<organism evidence="1 2">
    <name type="scientific">Eretmocerus hayati</name>
    <dbReference type="NCBI Taxonomy" id="131215"/>
    <lineage>
        <taxon>Eukaryota</taxon>
        <taxon>Metazoa</taxon>
        <taxon>Ecdysozoa</taxon>
        <taxon>Arthropoda</taxon>
        <taxon>Hexapoda</taxon>
        <taxon>Insecta</taxon>
        <taxon>Pterygota</taxon>
        <taxon>Neoptera</taxon>
        <taxon>Endopterygota</taxon>
        <taxon>Hymenoptera</taxon>
        <taxon>Apocrita</taxon>
        <taxon>Proctotrupomorpha</taxon>
        <taxon>Chalcidoidea</taxon>
        <taxon>Aphelinidae</taxon>
        <taxon>Aphelininae</taxon>
        <taxon>Eretmocerus</taxon>
    </lineage>
</organism>
<evidence type="ECO:0000313" key="2">
    <source>
        <dbReference type="Proteomes" id="UP001239111"/>
    </source>
</evidence>
<name>A0ACC2PDE9_9HYME</name>
<protein>
    <submittedName>
        <fullName evidence="1">Uncharacterized protein</fullName>
    </submittedName>
</protein>
<sequence length="163" mass="18620">MTLERSEPCTKRSYEDISDDLKDVKKRIRKDSPDFFSSVSNSSVSKEPKNPSTMSKVIPMCFKDVETYVSKFQFSAKLISKGPIRKQFYTSGNIFQLELMDLTGKITGKVYNTNCDKLHKQLEVGATYSFEKVSLTASSPNEDIFKYDLIIDSNTIIREIQND</sequence>
<dbReference type="Proteomes" id="UP001239111">
    <property type="component" value="Chromosome 1"/>
</dbReference>
<comment type="caution">
    <text evidence="1">The sequence shown here is derived from an EMBL/GenBank/DDBJ whole genome shotgun (WGS) entry which is preliminary data.</text>
</comment>
<proteinExistence type="predicted"/>
<evidence type="ECO:0000313" key="1">
    <source>
        <dbReference type="EMBL" id="KAJ8681501.1"/>
    </source>
</evidence>
<keyword evidence="2" id="KW-1185">Reference proteome</keyword>
<dbReference type="EMBL" id="CM056741">
    <property type="protein sequence ID" value="KAJ8681501.1"/>
    <property type="molecule type" value="Genomic_DNA"/>
</dbReference>
<reference evidence="1" key="1">
    <citation type="submission" date="2023-04" db="EMBL/GenBank/DDBJ databases">
        <title>A chromosome-level genome assembly of the parasitoid wasp Eretmocerus hayati.</title>
        <authorList>
            <person name="Zhong Y."/>
            <person name="Liu S."/>
            <person name="Liu Y."/>
        </authorList>
    </citation>
    <scope>NUCLEOTIDE SEQUENCE</scope>
    <source>
        <strain evidence="1">ZJU_SS_LIU_2023</strain>
    </source>
</reference>
<accession>A0ACC2PDE9</accession>